<reference evidence="1" key="2">
    <citation type="journal article" date="2020" name="Nat. Commun.">
        <title>Large-scale genome sequencing of mycorrhizal fungi provides insights into the early evolution of symbiotic traits.</title>
        <authorList>
            <person name="Miyauchi S."/>
            <person name="Kiss E."/>
            <person name="Kuo A."/>
            <person name="Drula E."/>
            <person name="Kohler A."/>
            <person name="Sanchez-Garcia M."/>
            <person name="Morin E."/>
            <person name="Andreopoulos B."/>
            <person name="Barry K.W."/>
            <person name="Bonito G."/>
            <person name="Buee M."/>
            <person name="Carver A."/>
            <person name="Chen C."/>
            <person name="Cichocki N."/>
            <person name="Clum A."/>
            <person name="Culley D."/>
            <person name="Crous P.W."/>
            <person name="Fauchery L."/>
            <person name="Girlanda M."/>
            <person name="Hayes R.D."/>
            <person name="Keri Z."/>
            <person name="LaButti K."/>
            <person name="Lipzen A."/>
            <person name="Lombard V."/>
            <person name="Magnuson J."/>
            <person name="Maillard F."/>
            <person name="Murat C."/>
            <person name="Nolan M."/>
            <person name="Ohm R.A."/>
            <person name="Pangilinan J."/>
            <person name="Pereira M.F."/>
            <person name="Perotto S."/>
            <person name="Peter M."/>
            <person name="Pfister S."/>
            <person name="Riley R."/>
            <person name="Sitrit Y."/>
            <person name="Stielow J.B."/>
            <person name="Szollosi G."/>
            <person name="Zifcakova L."/>
            <person name="Stursova M."/>
            <person name="Spatafora J.W."/>
            <person name="Tedersoo L."/>
            <person name="Vaario L.M."/>
            <person name="Yamada A."/>
            <person name="Yan M."/>
            <person name="Wang P."/>
            <person name="Xu J."/>
            <person name="Bruns T."/>
            <person name="Baldrian P."/>
            <person name="Vilgalys R."/>
            <person name="Dunand C."/>
            <person name="Henrissat B."/>
            <person name="Grigoriev I.V."/>
            <person name="Hibbett D."/>
            <person name="Nagy L.G."/>
            <person name="Martin F.M."/>
        </authorList>
    </citation>
    <scope>NUCLEOTIDE SEQUENCE</scope>
    <source>
        <strain evidence="1">BED1</strain>
    </source>
</reference>
<organism evidence="1 2">
    <name type="scientific">Boletus edulis BED1</name>
    <dbReference type="NCBI Taxonomy" id="1328754"/>
    <lineage>
        <taxon>Eukaryota</taxon>
        <taxon>Fungi</taxon>
        <taxon>Dikarya</taxon>
        <taxon>Basidiomycota</taxon>
        <taxon>Agaricomycotina</taxon>
        <taxon>Agaricomycetes</taxon>
        <taxon>Agaricomycetidae</taxon>
        <taxon>Boletales</taxon>
        <taxon>Boletineae</taxon>
        <taxon>Boletaceae</taxon>
        <taxon>Boletoideae</taxon>
        <taxon>Boletus</taxon>
    </lineage>
</organism>
<comment type="caution">
    <text evidence="1">The sequence shown here is derived from an EMBL/GenBank/DDBJ whole genome shotgun (WGS) entry which is preliminary data.</text>
</comment>
<dbReference type="AlphaFoldDB" id="A0AAD4C888"/>
<gene>
    <name evidence="1" type="ORF">L210DRAFT_3324387</name>
</gene>
<dbReference type="EMBL" id="WHUW01000001">
    <property type="protein sequence ID" value="KAF8452141.1"/>
    <property type="molecule type" value="Genomic_DNA"/>
</dbReference>
<protein>
    <submittedName>
        <fullName evidence="1">Uncharacterized protein</fullName>
    </submittedName>
</protein>
<dbReference type="Proteomes" id="UP001194468">
    <property type="component" value="Unassembled WGS sequence"/>
</dbReference>
<proteinExistence type="predicted"/>
<accession>A0AAD4C888</accession>
<keyword evidence="2" id="KW-1185">Reference proteome</keyword>
<name>A0AAD4C888_BOLED</name>
<sequence length="161" mass="18407">AERTTRLIAWFKENETARLKIFSDSTQDAKDANRKKEVSGRSRTSYYSDAAKAIFANDENLDVRHCSQVRLDLFASKIERRIRDLRQAYSAENKKLGQTGMGMTYEELQSDPSKSNLLDSIFDSFPWWPDLHGFWRTNPGINTSPAVADLDQDLEQEALGL</sequence>
<feature type="non-terminal residue" evidence="1">
    <location>
        <position position="161"/>
    </location>
</feature>
<evidence type="ECO:0000313" key="2">
    <source>
        <dbReference type="Proteomes" id="UP001194468"/>
    </source>
</evidence>
<feature type="non-terminal residue" evidence="1">
    <location>
        <position position="1"/>
    </location>
</feature>
<evidence type="ECO:0000313" key="1">
    <source>
        <dbReference type="EMBL" id="KAF8452141.1"/>
    </source>
</evidence>
<reference evidence="1" key="1">
    <citation type="submission" date="2019-10" db="EMBL/GenBank/DDBJ databases">
        <authorList>
            <consortium name="DOE Joint Genome Institute"/>
            <person name="Kuo A."/>
            <person name="Miyauchi S."/>
            <person name="Kiss E."/>
            <person name="Drula E."/>
            <person name="Kohler A."/>
            <person name="Sanchez-Garcia M."/>
            <person name="Andreopoulos B."/>
            <person name="Barry K.W."/>
            <person name="Bonito G."/>
            <person name="Buee M."/>
            <person name="Carver A."/>
            <person name="Chen C."/>
            <person name="Cichocki N."/>
            <person name="Clum A."/>
            <person name="Culley D."/>
            <person name="Crous P.W."/>
            <person name="Fauchery L."/>
            <person name="Girlanda M."/>
            <person name="Hayes R."/>
            <person name="Keri Z."/>
            <person name="LaButti K."/>
            <person name="Lipzen A."/>
            <person name="Lombard V."/>
            <person name="Magnuson J."/>
            <person name="Maillard F."/>
            <person name="Morin E."/>
            <person name="Murat C."/>
            <person name="Nolan M."/>
            <person name="Ohm R."/>
            <person name="Pangilinan J."/>
            <person name="Pereira M."/>
            <person name="Perotto S."/>
            <person name="Peter M."/>
            <person name="Riley R."/>
            <person name="Sitrit Y."/>
            <person name="Stielow B."/>
            <person name="Szollosi G."/>
            <person name="Zifcakova L."/>
            <person name="Stursova M."/>
            <person name="Spatafora J.W."/>
            <person name="Tedersoo L."/>
            <person name="Vaario L.-M."/>
            <person name="Yamada A."/>
            <person name="Yan M."/>
            <person name="Wang P."/>
            <person name="Xu J."/>
            <person name="Bruns T."/>
            <person name="Baldrian P."/>
            <person name="Vilgalys R."/>
            <person name="Henrissat B."/>
            <person name="Grigoriev I.V."/>
            <person name="Hibbett D."/>
            <person name="Nagy L.G."/>
            <person name="Martin F.M."/>
        </authorList>
    </citation>
    <scope>NUCLEOTIDE SEQUENCE</scope>
    <source>
        <strain evidence="1">BED1</strain>
    </source>
</reference>